<name>A0AAE1ZFE4_SCHME</name>
<dbReference type="SUPFAM" id="SSF81296">
    <property type="entry name" value="E set domains"/>
    <property type="match status" value="3"/>
</dbReference>
<comment type="caution">
    <text evidence="2">The sequence shown here is derived from an EMBL/GenBank/DDBJ whole genome shotgun (WGS) entry which is preliminary data.</text>
</comment>
<dbReference type="GO" id="GO:0002031">
    <property type="term" value="P:G protein-coupled receptor internalization"/>
    <property type="evidence" value="ECO:0007669"/>
    <property type="project" value="TreeGrafter"/>
</dbReference>
<gene>
    <name evidence="2" type="ORF">MN116_004252</name>
</gene>
<dbReference type="PANTHER" id="PTHR11792">
    <property type="entry name" value="ARRESTIN"/>
    <property type="match status" value="1"/>
</dbReference>
<dbReference type="GO" id="GO:0005737">
    <property type="term" value="C:cytoplasm"/>
    <property type="evidence" value="ECO:0007669"/>
    <property type="project" value="TreeGrafter"/>
</dbReference>
<dbReference type="AlphaFoldDB" id="A0AAE1ZFE4"/>
<evidence type="ECO:0000256" key="1">
    <source>
        <dbReference type="ARBA" id="ARBA00005298"/>
    </source>
</evidence>
<dbReference type="EMBL" id="JALJAT010000002">
    <property type="protein sequence ID" value="KAK4473060.1"/>
    <property type="molecule type" value="Genomic_DNA"/>
</dbReference>
<dbReference type="Proteomes" id="UP001292079">
    <property type="component" value="Unassembled WGS sequence"/>
</dbReference>
<dbReference type="GO" id="GO:0001664">
    <property type="term" value="F:G protein-coupled receptor binding"/>
    <property type="evidence" value="ECO:0007669"/>
    <property type="project" value="TreeGrafter"/>
</dbReference>
<organism evidence="2 3">
    <name type="scientific">Schistosoma mekongi</name>
    <name type="common">Parasitic worm</name>
    <dbReference type="NCBI Taxonomy" id="38744"/>
    <lineage>
        <taxon>Eukaryota</taxon>
        <taxon>Metazoa</taxon>
        <taxon>Spiralia</taxon>
        <taxon>Lophotrochozoa</taxon>
        <taxon>Platyhelminthes</taxon>
        <taxon>Trematoda</taxon>
        <taxon>Digenea</taxon>
        <taxon>Strigeidida</taxon>
        <taxon>Schistosomatoidea</taxon>
        <taxon>Schistosomatidae</taxon>
        <taxon>Schistosoma</taxon>
    </lineage>
</organism>
<comment type="similarity">
    <text evidence="1">Belongs to the arrestin family.</text>
</comment>
<keyword evidence="3" id="KW-1185">Reference proteome</keyword>
<dbReference type="Gene3D" id="2.60.40.840">
    <property type="match status" value="2"/>
</dbReference>
<dbReference type="InterPro" id="IPR014752">
    <property type="entry name" value="Arrestin-like_C"/>
</dbReference>
<dbReference type="InterPro" id="IPR014756">
    <property type="entry name" value="Ig_E-set"/>
</dbReference>
<dbReference type="GO" id="GO:0007165">
    <property type="term" value="P:signal transduction"/>
    <property type="evidence" value="ECO:0007669"/>
    <property type="project" value="InterPro"/>
</dbReference>
<evidence type="ECO:0000313" key="2">
    <source>
        <dbReference type="EMBL" id="KAK4473060.1"/>
    </source>
</evidence>
<dbReference type="InterPro" id="IPR014753">
    <property type="entry name" value="Arrestin_N"/>
</dbReference>
<evidence type="ECO:0008006" key="4">
    <source>
        <dbReference type="Google" id="ProtNLM"/>
    </source>
</evidence>
<protein>
    <recommendedName>
        <fullName evidence="4">Beta-arrestin</fullName>
    </recommendedName>
</protein>
<reference evidence="2" key="2">
    <citation type="journal article" date="2023" name="Infect Dis Poverty">
        <title>Chromosome-scale genome of the human blood fluke Schistosoma mekongi and its implications for public health.</title>
        <authorList>
            <person name="Zhou M."/>
            <person name="Xu L."/>
            <person name="Xu D."/>
            <person name="Chen W."/>
            <person name="Khan J."/>
            <person name="Hu Y."/>
            <person name="Huang H."/>
            <person name="Wei H."/>
            <person name="Zhang Y."/>
            <person name="Chusongsang P."/>
            <person name="Tanasarnprasert K."/>
            <person name="Hu X."/>
            <person name="Limpanont Y."/>
            <person name="Lv Z."/>
        </authorList>
    </citation>
    <scope>NUCLEOTIDE SEQUENCE</scope>
    <source>
        <strain evidence="2">LV_2022a</strain>
    </source>
</reference>
<dbReference type="Gene3D" id="2.60.40.640">
    <property type="match status" value="1"/>
</dbReference>
<evidence type="ECO:0000313" key="3">
    <source>
        <dbReference type="Proteomes" id="UP001292079"/>
    </source>
</evidence>
<accession>A0AAE1ZFE4</accession>
<reference evidence="2" key="1">
    <citation type="submission" date="2022-04" db="EMBL/GenBank/DDBJ databases">
        <authorList>
            <person name="Xu L."/>
            <person name="Lv Z."/>
        </authorList>
    </citation>
    <scope>NUCLEOTIDE SEQUENCE</scope>
    <source>
        <strain evidence="2">LV_2022a</strain>
    </source>
</reference>
<proteinExistence type="inferred from homology"/>
<sequence>MVSEGTHGRYFDVLKKSTPDGKLSLYLDRRTFIDHFSYVDPIDGVLAISQDLKNTEYVFLIFTCSYRFGRDDLDVLGLTFQKELLIYTKCVWPIHPINENQLPVVNNVKNPKNWKHKFIRKKSKQKIEFIEDHSTSIINDTSYGIFSQSLKNADLSPFQVKLINKHSQQSSVPFRILLPPSISPSSVAIQSSQGDSHKPYGINYELTAFIGKRIDDNQPASSTVTIVLRKLTSGPKITQRPLHPIAESIRKTINLPCHYGELFIKATIEKPLYYHDESVCISVVLDNLCQLPVRKLQIAIVQVAEIYVLTKGTYRCTVDKHFCRDHLPQSGEQHWTYTTTLNTNLTEHLLKHGIALDGFIRQEKNWLASSTVLNLSNNLDECLQMMQNANKNVTNSTEMAIKVNKELHGIVISYCVRVRCWIGIKRCSLYIPFLLMQPEKESQEVNFINCTDNHTSHMDIVQIHVNFKVYFLPYKLYYTTELVSQLLIVFY</sequence>
<dbReference type="PRINTS" id="PR00309">
    <property type="entry name" value="ARRESTIN"/>
</dbReference>
<dbReference type="PANTHER" id="PTHR11792:SF17">
    <property type="entry name" value="KURTZ ARRESTIN"/>
    <property type="match status" value="1"/>
</dbReference>
<dbReference type="InterPro" id="IPR000698">
    <property type="entry name" value="Arrestin"/>
</dbReference>